<dbReference type="HOGENOM" id="CLU_2974272_0_0_6"/>
<reference evidence="1 2" key="1">
    <citation type="journal article" date="2011" name="J. Bacteriol.">
        <title>Complete Genome Sequence of the Aerobic Marine Methanotroph Methylomonas methanica MC09.</title>
        <authorList>
            <person name="Boden R."/>
            <person name="Cunliffe M."/>
            <person name="Scanlan J."/>
            <person name="Moussard H."/>
            <person name="Kits K.D."/>
            <person name="Klotz M.G."/>
            <person name="Jetten M.S."/>
            <person name="Vuilleumier S."/>
            <person name="Han J."/>
            <person name="Peters L."/>
            <person name="Mikhailova N."/>
            <person name="Teshima H."/>
            <person name="Tapia R."/>
            <person name="Kyrpides N."/>
            <person name="Ivanova N."/>
            <person name="Pagani I."/>
            <person name="Cheng J.F."/>
            <person name="Goodwin L."/>
            <person name="Han C."/>
            <person name="Hauser L."/>
            <person name="Land M.L."/>
            <person name="Lapidus A."/>
            <person name="Lucas S."/>
            <person name="Pitluck S."/>
            <person name="Woyke T."/>
            <person name="Stein L."/>
            <person name="Murrell J.C."/>
        </authorList>
    </citation>
    <scope>NUCLEOTIDE SEQUENCE [LARGE SCALE GENOMIC DNA]</scope>
    <source>
        <strain evidence="1 2">MC09</strain>
    </source>
</reference>
<dbReference type="Proteomes" id="UP000008888">
    <property type="component" value="Chromosome"/>
</dbReference>
<dbReference type="AlphaFoldDB" id="G0A7P1"/>
<dbReference type="KEGG" id="mmt:Metme_3518"/>
<accession>G0A7P1</accession>
<protein>
    <submittedName>
        <fullName evidence="1">Uncharacterized protein</fullName>
    </submittedName>
</protein>
<dbReference type="EMBL" id="CP002738">
    <property type="protein sequence ID" value="AEG01884.1"/>
    <property type="molecule type" value="Genomic_DNA"/>
</dbReference>
<reference evidence="2" key="3">
    <citation type="submission" date="2011-05" db="EMBL/GenBank/DDBJ databases">
        <title>Complete sequence of Methylomonas methanica MC09.</title>
        <authorList>
            <consortium name="US DOE Joint Genome Institute"/>
            <person name="Lucas S."/>
            <person name="Han J."/>
            <person name="Lapidus A."/>
            <person name="Cheng J.-F."/>
            <person name="Goodwin L."/>
            <person name="Pitluck S."/>
            <person name="Peters L."/>
            <person name="Mikhailova N."/>
            <person name="Teshima H."/>
            <person name="Han C."/>
            <person name="Tapia R."/>
            <person name="Land M."/>
            <person name="Hauser L."/>
            <person name="Kyrpides N."/>
            <person name="Ivanova N."/>
            <person name="Pagani I."/>
            <person name="Stein L."/>
            <person name="Woyke T."/>
        </authorList>
    </citation>
    <scope>NUCLEOTIDE SEQUENCE [LARGE SCALE GENOMIC DNA]</scope>
    <source>
        <strain evidence="2">MC09</strain>
    </source>
</reference>
<sequence length="58" mass="6951">MFSHTAELHFNHYYVFIEALRKPSCGLARDSEGVLHIKLYRVQLSIYGRTFNRKWRGH</sequence>
<reference key="2">
    <citation type="submission" date="2011-05" db="EMBL/GenBank/DDBJ databases">
        <title>Complete genome sequence of the aerobic marine methanotroph Methylomonas methanica MC09.</title>
        <authorList>
            <person name="Boden R."/>
            <person name="Cunliffe M."/>
            <person name="Scanlan J."/>
            <person name="Moussard H."/>
            <person name="Kits K.D."/>
            <person name="Klotz M."/>
            <person name="Jetten M."/>
            <person name="Vuilleumier S."/>
            <person name="Han J."/>
            <person name="Peters L."/>
            <person name="Mikhailova N."/>
            <person name="Teshima H."/>
            <person name="Tapia R."/>
            <person name="Kyrpides N."/>
            <person name="Ivanova N."/>
            <person name="Pagani I."/>
            <person name="Cheng J.-F."/>
            <person name="Goodwin L."/>
            <person name="Han C."/>
            <person name="Hauser L."/>
            <person name="Land M."/>
            <person name="Lapidus A."/>
            <person name="Lucas S."/>
            <person name="Pitluck S."/>
            <person name="Woyke T."/>
            <person name="Stein L.Y."/>
            <person name="Murrell C."/>
        </authorList>
    </citation>
    <scope>NUCLEOTIDE SEQUENCE</scope>
    <source>
        <strain>MC09</strain>
    </source>
</reference>
<proteinExistence type="predicted"/>
<evidence type="ECO:0000313" key="2">
    <source>
        <dbReference type="Proteomes" id="UP000008888"/>
    </source>
</evidence>
<keyword evidence="2" id="KW-1185">Reference proteome</keyword>
<evidence type="ECO:0000313" key="1">
    <source>
        <dbReference type="EMBL" id="AEG01884.1"/>
    </source>
</evidence>
<gene>
    <name evidence="1" type="ordered locus">Metme_3518</name>
</gene>
<organism evidence="1 2">
    <name type="scientific">Methylomonas methanica (strain DSM 25384 / MC09)</name>
    <dbReference type="NCBI Taxonomy" id="857087"/>
    <lineage>
        <taxon>Bacteria</taxon>
        <taxon>Pseudomonadati</taxon>
        <taxon>Pseudomonadota</taxon>
        <taxon>Gammaproteobacteria</taxon>
        <taxon>Methylococcales</taxon>
        <taxon>Methylococcaceae</taxon>
        <taxon>Methylomonas</taxon>
    </lineage>
</organism>
<name>G0A7P1_METMM</name>